<keyword evidence="1" id="KW-0812">Transmembrane</keyword>
<evidence type="ECO:0000313" key="2">
    <source>
        <dbReference type="EMBL" id="QIZ21331.1"/>
    </source>
</evidence>
<evidence type="ECO:0000256" key="1">
    <source>
        <dbReference type="SAM" id="Phobius"/>
    </source>
</evidence>
<sequence length="225" mass="25546">MDIDLKNINISDIKDQITKLADKKTLIKIGIIAGAIVLFLIIYYAILNPMANSRKAKLNDMNLKKQETEQFTSDVYSMRAKIKKLKPEYEKYSKLFHSKSEVEGLLQTLSEYAGQNDLVITSIEKKEIKEVLKTQALAKADGKKVKKKKKTQVKNIKNIAYYLIPVDFEIDGNFLGYIKFKRSLSLSNKMLNFDKESIQVVKGNNTGAIKVKGTLTIVGLPDEFF</sequence>
<dbReference type="InterPro" id="IPR014717">
    <property type="entry name" value="Transl_elong_EF1B/ribsomal_bS6"/>
</dbReference>
<dbReference type="Proteomes" id="UP000501094">
    <property type="component" value="Chromosome"/>
</dbReference>
<name>A0A6H1Q3G4_9PROT</name>
<dbReference type="EMBL" id="CP038852">
    <property type="protein sequence ID" value="QIZ21331.1"/>
    <property type="molecule type" value="Genomic_DNA"/>
</dbReference>
<dbReference type="Gene3D" id="3.30.70.60">
    <property type="match status" value="1"/>
</dbReference>
<dbReference type="AlphaFoldDB" id="A0A6H1Q3G4"/>
<proteinExistence type="predicted"/>
<reference evidence="2 3" key="1">
    <citation type="journal article" date="2020" name="Nat. Microbiol.">
        <title>Lysogenic host-virus interactions in SAR11 marine bacteria.</title>
        <authorList>
            <person name="Morris R.M."/>
            <person name="Cain K.R."/>
            <person name="Hvorecny K.L."/>
            <person name="Kollman J.M."/>
        </authorList>
    </citation>
    <scope>NUCLEOTIDE SEQUENCE [LARGE SCALE GENOMIC DNA]</scope>
    <source>
        <strain evidence="2 3">NP1</strain>
    </source>
</reference>
<dbReference type="RefSeq" id="WP_168607187.1">
    <property type="nucleotide sequence ID" value="NZ_CP038852.1"/>
</dbReference>
<organism evidence="2 3">
    <name type="scientific">Candidatus Pelagibacter giovannonii</name>
    <dbReference type="NCBI Taxonomy" id="2563896"/>
    <lineage>
        <taxon>Bacteria</taxon>
        <taxon>Pseudomonadati</taxon>
        <taxon>Pseudomonadota</taxon>
        <taxon>Alphaproteobacteria</taxon>
        <taxon>Candidatus Pelagibacterales</taxon>
        <taxon>Candidatus Pelagibacteraceae</taxon>
        <taxon>Candidatus Pelagibacter</taxon>
    </lineage>
</organism>
<keyword evidence="1" id="KW-0472">Membrane</keyword>
<keyword evidence="1" id="KW-1133">Transmembrane helix</keyword>
<accession>A0A6H1Q3G4</accession>
<evidence type="ECO:0000313" key="3">
    <source>
        <dbReference type="Proteomes" id="UP000501094"/>
    </source>
</evidence>
<dbReference type="KEGG" id="peg:E5R92_05985"/>
<protein>
    <submittedName>
        <fullName evidence="2">Pilus assembly protein PilO</fullName>
    </submittedName>
</protein>
<keyword evidence="3" id="KW-1185">Reference proteome</keyword>
<gene>
    <name evidence="2" type="ORF">E5R92_05985</name>
</gene>
<feature type="transmembrane region" description="Helical" evidence="1">
    <location>
        <begin position="26"/>
        <end position="47"/>
    </location>
</feature>